<evidence type="ECO:0000256" key="1">
    <source>
        <dbReference type="SAM" id="MobiDB-lite"/>
    </source>
</evidence>
<keyword evidence="3" id="KW-1185">Reference proteome</keyword>
<dbReference type="Proteomes" id="UP000324222">
    <property type="component" value="Unassembled WGS sequence"/>
</dbReference>
<name>A0A5B7F051_PORTR</name>
<evidence type="ECO:0000313" key="3">
    <source>
        <dbReference type="Proteomes" id="UP000324222"/>
    </source>
</evidence>
<sequence>MRRFPHEGRVLSASLWWRPRVAVTDLGGLCVGREARRFGVPFKFRSSRKEYRKAYWRGKRSERHGYQFDSLPSPNPRQKKKKSLTERKM</sequence>
<reference evidence="2 3" key="1">
    <citation type="submission" date="2019-05" db="EMBL/GenBank/DDBJ databases">
        <title>Another draft genome of Portunus trituberculatus and its Hox gene families provides insights of decapod evolution.</title>
        <authorList>
            <person name="Jeong J.-H."/>
            <person name="Song I."/>
            <person name="Kim S."/>
            <person name="Choi T."/>
            <person name="Kim D."/>
            <person name="Ryu S."/>
            <person name="Kim W."/>
        </authorList>
    </citation>
    <scope>NUCLEOTIDE SEQUENCE [LARGE SCALE GENOMIC DNA]</scope>
    <source>
        <tissue evidence="2">Muscle</tissue>
    </source>
</reference>
<gene>
    <name evidence="2" type="ORF">E2C01_032130</name>
</gene>
<evidence type="ECO:0000313" key="2">
    <source>
        <dbReference type="EMBL" id="MPC38619.1"/>
    </source>
</evidence>
<dbReference type="EMBL" id="VSRR010004123">
    <property type="protein sequence ID" value="MPC38619.1"/>
    <property type="molecule type" value="Genomic_DNA"/>
</dbReference>
<accession>A0A5B7F051</accession>
<dbReference type="AlphaFoldDB" id="A0A5B7F051"/>
<protein>
    <submittedName>
        <fullName evidence="2">Uncharacterized protein</fullName>
    </submittedName>
</protein>
<comment type="caution">
    <text evidence="2">The sequence shown here is derived from an EMBL/GenBank/DDBJ whole genome shotgun (WGS) entry which is preliminary data.</text>
</comment>
<feature type="region of interest" description="Disordered" evidence="1">
    <location>
        <begin position="65"/>
        <end position="89"/>
    </location>
</feature>
<proteinExistence type="predicted"/>
<organism evidence="2 3">
    <name type="scientific">Portunus trituberculatus</name>
    <name type="common">Swimming crab</name>
    <name type="synonym">Neptunus trituberculatus</name>
    <dbReference type="NCBI Taxonomy" id="210409"/>
    <lineage>
        <taxon>Eukaryota</taxon>
        <taxon>Metazoa</taxon>
        <taxon>Ecdysozoa</taxon>
        <taxon>Arthropoda</taxon>
        <taxon>Crustacea</taxon>
        <taxon>Multicrustacea</taxon>
        <taxon>Malacostraca</taxon>
        <taxon>Eumalacostraca</taxon>
        <taxon>Eucarida</taxon>
        <taxon>Decapoda</taxon>
        <taxon>Pleocyemata</taxon>
        <taxon>Brachyura</taxon>
        <taxon>Eubrachyura</taxon>
        <taxon>Portunoidea</taxon>
        <taxon>Portunidae</taxon>
        <taxon>Portuninae</taxon>
        <taxon>Portunus</taxon>
    </lineage>
</organism>